<evidence type="ECO:0000313" key="8">
    <source>
        <dbReference type="Proteomes" id="UP000239709"/>
    </source>
</evidence>
<dbReference type="Proteomes" id="UP000239709">
    <property type="component" value="Chromosome"/>
</dbReference>
<proteinExistence type="predicted"/>
<evidence type="ECO:0000256" key="2">
    <source>
        <dbReference type="ARBA" id="ARBA00022475"/>
    </source>
</evidence>
<feature type="transmembrane region" description="Helical" evidence="6">
    <location>
        <begin position="37"/>
        <end position="57"/>
    </location>
</feature>
<dbReference type="EMBL" id="CP027666">
    <property type="protein sequence ID" value="AVO36153.1"/>
    <property type="molecule type" value="Genomic_DNA"/>
</dbReference>
<feature type="transmembrane region" description="Helical" evidence="6">
    <location>
        <begin position="292"/>
        <end position="316"/>
    </location>
</feature>
<keyword evidence="3 6" id="KW-0812">Transmembrane</keyword>
<name>A0A2S0MKC6_9BURK</name>
<keyword evidence="5 6" id="KW-0472">Membrane</keyword>
<evidence type="ECO:0000313" key="7">
    <source>
        <dbReference type="EMBL" id="AVO36153.1"/>
    </source>
</evidence>
<feature type="transmembrane region" description="Helical" evidence="6">
    <location>
        <begin position="69"/>
        <end position="92"/>
    </location>
</feature>
<reference evidence="7 8" key="1">
    <citation type="submission" date="2018-03" db="EMBL/GenBank/DDBJ databases">
        <title>Genome sequencing of Ottowia sp.</title>
        <authorList>
            <person name="Kim S.-J."/>
            <person name="Heo J."/>
            <person name="Kwon S.-W."/>
        </authorList>
    </citation>
    <scope>NUCLEOTIDE SEQUENCE [LARGE SCALE GENOMIC DNA]</scope>
    <source>
        <strain evidence="7 8">KADR8-3</strain>
    </source>
</reference>
<evidence type="ECO:0000256" key="5">
    <source>
        <dbReference type="ARBA" id="ARBA00023136"/>
    </source>
</evidence>
<dbReference type="GO" id="GO:0005886">
    <property type="term" value="C:plasma membrane"/>
    <property type="evidence" value="ECO:0007669"/>
    <property type="project" value="UniProtKB-SubCell"/>
</dbReference>
<evidence type="ECO:0000256" key="4">
    <source>
        <dbReference type="ARBA" id="ARBA00022989"/>
    </source>
</evidence>
<dbReference type="AlphaFoldDB" id="A0A2S0MKC6"/>
<keyword evidence="4 6" id="KW-1133">Transmembrane helix</keyword>
<keyword evidence="8" id="KW-1185">Reference proteome</keyword>
<dbReference type="Pfam" id="PF13440">
    <property type="entry name" value="Polysacc_synt_3"/>
    <property type="match status" value="1"/>
</dbReference>
<accession>A0A2S0MKC6</accession>
<dbReference type="OrthoDB" id="3831435at2"/>
<protein>
    <submittedName>
        <fullName evidence="7">Polysaccharide biosynthesis protein</fullName>
    </submittedName>
</protein>
<comment type="subcellular location">
    <subcellularLocation>
        <location evidence="1">Cell membrane</location>
        <topology evidence="1">Multi-pass membrane protein</topology>
    </subcellularLocation>
</comment>
<dbReference type="InterPro" id="IPR050833">
    <property type="entry name" value="Poly_Biosynth_Transport"/>
</dbReference>
<evidence type="ECO:0000256" key="6">
    <source>
        <dbReference type="SAM" id="Phobius"/>
    </source>
</evidence>
<dbReference type="PANTHER" id="PTHR30250:SF11">
    <property type="entry name" value="O-ANTIGEN TRANSPORTER-RELATED"/>
    <property type="match status" value="1"/>
</dbReference>
<sequence>MATDALTLLAGGALAQLLPLLLGPVLTRLFTPQAFGVFTQFTTIAATLAVVASLRYEQALPMALDEDDGAALLALALRVLLVAIGISVPLAWALHAGGWLPLPALLPLALAGAGLLQVLMLWANRARRFRALAISRVLQYGGGALLQLLAGLLLWQGAPSGVEGAWALVAAPLVAQWLALACLLRPAPRQGWGHVLAPAGAALRLRMKAMARRFKDFAWVNSPHAFLGTAQDAVAVALIIAWAGDPAAGFWGLALRYLKAPATLIGSAVSQALYPRLAAAALPEGRRMVRQVMALLGACALALALVLVLAGPWLFAMVFGPSWREAGELARALSPYIGAHFVAAPLAVVTMAWGAQRWAFRVALVGQLVFAVALAAGLHWGGLVGGGWAVSAAMLPYFGYYFWRLAHWTGPVATASATGQGSAA</sequence>
<evidence type="ECO:0000256" key="3">
    <source>
        <dbReference type="ARBA" id="ARBA00022692"/>
    </source>
</evidence>
<gene>
    <name evidence="7" type="ORF">C6570_13240</name>
</gene>
<feature type="transmembrane region" description="Helical" evidence="6">
    <location>
        <begin position="336"/>
        <end position="355"/>
    </location>
</feature>
<feature type="transmembrane region" description="Helical" evidence="6">
    <location>
        <begin position="362"/>
        <end position="380"/>
    </location>
</feature>
<feature type="transmembrane region" description="Helical" evidence="6">
    <location>
        <begin position="137"/>
        <end position="158"/>
    </location>
</feature>
<dbReference type="KEGG" id="otk:C6570_13240"/>
<evidence type="ECO:0000256" key="1">
    <source>
        <dbReference type="ARBA" id="ARBA00004651"/>
    </source>
</evidence>
<keyword evidence="2" id="KW-1003">Cell membrane</keyword>
<dbReference type="PANTHER" id="PTHR30250">
    <property type="entry name" value="PST FAMILY PREDICTED COLANIC ACID TRANSPORTER"/>
    <property type="match status" value="1"/>
</dbReference>
<feature type="transmembrane region" description="Helical" evidence="6">
    <location>
        <begin position="104"/>
        <end position="125"/>
    </location>
</feature>
<organism evidence="7 8">
    <name type="scientific">Ottowia oryzae</name>
    <dbReference type="NCBI Taxonomy" id="2109914"/>
    <lineage>
        <taxon>Bacteria</taxon>
        <taxon>Pseudomonadati</taxon>
        <taxon>Pseudomonadota</taxon>
        <taxon>Betaproteobacteria</taxon>
        <taxon>Burkholderiales</taxon>
        <taxon>Comamonadaceae</taxon>
        <taxon>Ottowia</taxon>
    </lineage>
</organism>